<keyword evidence="5" id="KW-1185">Reference proteome</keyword>
<sequence length="430" mass="46897">MASEHSSPNVLLVVLDSVRASSTSLHDPELTTTPTLASLAESATVFEQARAPASWSLPSHTSMFTGVPAHEHGVNAVKDSLEPGNTVFEELSEAGYQTGVFSNLPWLVKTDNGLKSAFDHVGGKDNVLFPSAMDPNTFVLEHGTGQFSDYLEACLRSGRPVRSLLNGVALKANSDFGILPGLSNDHPTDQPVIDRFDAWQSSVDDAPWAACINLLDAHTPFAPVERTEATDEDVELATDIGDYVWDFYSERLPWSQLEQMERLYRDSIRQVDALVDNLAHLLKRRGELENTLLIITGDHGEAFGEESEVVPDCPVASHGRFTHEELLHVPLLVKAPGQRVGRRESSLTSLDAIPDAVHAAREGTSVDEALTSGRIETAFVRWSDRQFADVDDLDTELLGELETPAHVVYIDEVPASVVVEAEGRTPIGEC</sequence>
<protein>
    <submittedName>
        <fullName evidence="4">Sulfatase-like hydrolase/transferase</fullName>
    </submittedName>
</protein>
<comment type="caution">
    <text evidence="4">The sequence shown here is derived from an EMBL/GenBank/DDBJ whole genome shotgun (WGS) entry which is preliminary data.</text>
</comment>
<dbReference type="InterPro" id="IPR000917">
    <property type="entry name" value="Sulfatase_N"/>
</dbReference>
<feature type="domain" description="Sulfatase N-terminal" evidence="3">
    <location>
        <begin position="8"/>
        <end position="354"/>
    </location>
</feature>
<evidence type="ECO:0000313" key="4">
    <source>
        <dbReference type="EMBL" id="MFC5972069.1"/>
    </source>
</evidence>
<reference evidence="4 5" key="1">
    <citation type="journal article" date="2019" name="Int. J. Syst. Evol. Microbiol.">
        <title>The Global Catalogue of Microorganisms (GCM) 10K type strain sequencing project: providing services to taxonomists for standard genome sequencing and annotation.</title>
        <authorList>
            <consortium name="The Broad Institute Genomics Platform"/>
            <consortium name="The Broad Institute Genome Sequencing Center for Infectious Disease"/>
            <person name="Wu L."/>
            <person name="Ma J."/>
        </authorList>
    </citation>
    <scope>NUCLEOTIDE SEQUENCE [LARGE SCALE GENOMIC DNA]</scope>
    <source>
        <strain evidence="4 5">CGMCC 1.12543</strain>
    </source>
</reference>
<dbReference type="InterPro" id="IPR017850">
    <property type="entry name" value="Alkaline_phosphatase_core_sf"/>
</dbReference>
<keyword evidence="2" id="KW-0175">Coiled coil</keyword>
<feature type="coiled-coil region" evidence="2">
    <location>
        <begin position="257"/>
        <end position="291"/>
    </location>
</feature>
<dbReference type="EMBL" id="JBHSQH010000001">
    <property type="protein sequence ID" value="MFC5972069.1"/>
    <property type="molecule type" value="Genomic_DNA"/>
</dbReference>
<dbReference type="Proteomes" id="UP001596099">
    <property type="component" value="Unassembled WGS sequence"/>
</dbReference>
<gene>
    <name evidence="4" type="ORF">ACFPYI_12080</name>
</gene>
<dbReference type="SUPFAM" id="SSF53649">
    <property type="entry name" value="Alkaline phosphatase-like"/>
    <property type="match status" value="1"/>
</dbReference>
<organism evidence="4 5">
    <name type="scientific">Halomarina salina</name>
    <dbReference type="NCBI Taxonomy" id="1872699"/>
    <lineage>
        <taxon>Archaea</taxon>
        <taxon>Methanobacteriati</taxon>
        <taxon>Methanobacteriota</taxon>
        <taxon>Stenosarchaea group</taxon>
        <taxon>Halobacteria</taxon>
        <taxon>Halobacteriales</taxon>
        <taxon>Natronomonadaceae</taxon>
        <taxon>Halomarina</taxon>
    </lineage>
</organism>
<dbReference type="Gene3D" id="3.40.720.10">
    <property type="entry name" value="Alkaline Phosphatase, subunit A"/>
    <property type="match status" value="1"/>
</dbReference>
<evidence type="ECO:0000259" key="3">
    <source>
        <dbReference type="Pfam" id="PF00884"/>
    </source>
</evidence>
<dbReference type="AlphaFoldDB" id="A0ABD5RP55"/>
<dbReference type="Pfam" id="PF00884">
    <property type="entry name" value="Sulfatase"/>
    <property type="match status" value="1"/>
</dbReference>
<evidence type="ECO:0000256" key="1">
    <source>
        <dbReference type="PIRSR" id="PIRSR600917-52"/>
    </source>
</evidence>
<dbReference type="PANTHER" id="PTHR43751:SF3">
    <property type="entry name" value="SULFATASE N-TERMINAL DOMAIN-CONTAINING PROTEIN"/>
    <property type="match status" value="1"/>
</dbReference>
<proteinExistence type="predicted"/>
<dbReference type="RefSeq" id="WP_247415060.1">
    <property type="nucleotide sequence ID" value="NZ_JALLGW010000001.1"/>
</dbReference>
<feature type="modified residue" description="3-oxoalanine (Ser)" evidence="1">
    <location>
        <position position="56"/>
    </location>
</feature>
<dbReference type="InterPro" id="IPR052701">
    <property type="entry name" value="GAG_Ulvan_Degrading_Sulfatases"/>
</dbReference>
<comment type="PTM">
    <text evidence="1">The conversion to 3-oxoalanine (also known as C-formylglycine, FGly), of a serine or cysteine residue in prokaryotes and of a cysteine residue in eukaryotes, is critical for catalytic activity.</text>
</comment>
<evidence type="ECO:0000313" key="5">
    <source>
        <dbReference type="Proteomes" id="UP001596099"/>
    </source>
</evidence>
<evidence type="ECO:0000256" key="2">
    <source>
        <dbReference type="SAM" id="Coils"/>
    </source>
</evidence>
<name>A0ABD5RP55_9EURY</name>
<dbReference type="PANTHER" id="PTHR43751">
    <property type="entry name" value="SULFATASE"/>
    <property type="match status" value="1"/>
</dbReference>
<accession>A0ABD5RP55</accession>